<keyword evidence="1" id="KW-0472">Membrane</keyword>
<accession>A0A5B8UD32</accession>
<gene>
    <name evidence="2" type="ORF">FSB75_01200</name>
</gene>
<reference evidence="2 3" key="1">
    <citation type="journal article" date="2015" name="Int. J. Syst. Evol. Microbiol.">
        <title>Flavisolibacter ginsenosidimutans sp. nov., with ginsenoside-converting activity isolated from soil used for cultivating ginseng.</title>
        <authorList>
            <person name="Zhao Y."/>
            <person name="Liu Q."/>
            <person name="Kang M.S."/>
            <person name="Jin F."/>
            <person name="Yu H."/>
            <person name="Im W.T."/>
        </authorList>
    </citation>
    <scope>NUCLEOTIDE SEQUENCE [LARGE SCALE GENOMIC DNA]</scope>
    <source>
        <strain evidence="2 3">Gsoil 636</strain>
    </source>
</reference>
<dbReference type="Proteomes" id="UP000321204">
    <property type="component" value="Chromosome"/>
</dbReference>
<evidence type="ECO:0000313" key="2">
    <source>
        <dbReference type="EMBL" id="QEC54571.1"/>
    </source>
</evidence>
<protein>
    <submittedName>
        <fullName evidence="2">Uncharacterized protein</fullName>
    </submittedName>
</protein>
<dbReference type="OrthoDB" id="676513at2"/>
<dbReference type="EMBL" id="CP042433">
    <property type="protein sequence ID" value="QEC54571.1"/>
    <property type="molecule type" value="Genomic_DNA"/>
</dbReference>
<evidence type="ECO:0000256" key="1">
    <source>
        <dbReference type="SAM" id="Phobius"/>
    </source>
</evidence>
<proteinExistence type="predicted"/>
<feature type="transmembrane region" description="Helical" evidence="1">
    <location>
        <begin position="30"/>
        <end position="51"/>
    </location>
</feature>
<dbReference type="AlphaFoldDB" id="A0A5B8UD32"/>
<name>A0A5B8UD32_9BACT</name>
<sequence>MDYRQAEYQEELQKVQDRDFTHNWVSSSAFIFYLSIATLIAFSFGTCYQLYTKRFDKSGPGEVHIQESTKYTPQYK</sequence>
<keyword evidence="1" id="KW-1133">Transmembrane helix</keyword>
<dbReference type="RefSeq" id="WP_146781623.1">
    <property type="nucleotide sequence ID" value="NZ_BAABIO010000006.1"/>
</dbReference>
<keyword evidence="3" id="KW-1185">Reference proteome</keyword>
<dbReference type="KEGG" id="fgg:FSB75_01200"/>
<evidence type="ECO:0000313" key="3">
    <source>
        <dbReference type="Proteomes" id="UP000321204"/>
    </source>
</evidence>
<keyword evidence="1" id="KW-0812">Transmembrane</keyword>
<organism evidence="2 3">
    <name type="scientific">Flavisolibacter ginsenosidimutans</name>
    <dbReference type="NCBI Taxonomy" id="661481"/>
    <lineage>
        <taxon>Bacteria</taxon>
        <taxon>Pseudomonadati</taxon>
        <taxon>Bacteroidota</taxon>
        <taxon>Chitinophagia</taxon>
        <taxon>Chitinophagales</taxon>
        <taxon>Chitinophagaceae</taxon>
        <taxon>Flavisolibacter</taxon>
    </lineage>
</organism>